<name>A0ABQ7W7A0_SOLTU</name>
<accession>A0ABQ7W7A0</accession>
<keyword evidence="2" id="KW-1185">Reference proteome</keyword>
<proteinExistence type="predicted"/>
<evidence type="ECO:0000313" key="2">
    <source>
        <dbReference type="Proteomes" id="UP000826656"/>
    </source>
</evidence>
<dbReference type="EMBL" id="JAIVGD010000003">
    <property type="protein sequence ID" value="KAH0776574.1"/>
    <property type="molecule type" value="Genomic_DNA"/>
</dbReference>
<reference evidence="1 2" key="1">
    <citation type="journal article" date="2021" name="bioRxiv">
        <title>Chromosome-scale and haplotype-resolved genome assembly of a tetraploid potato cultivar.</title>
        <authorList>
            <person name="Sun H."/>
            <person name="Jiao W.-B."/>
            <person name="Krause K."/>
            <person name="Campoy J.A."/>
            <person name="Goel M."/>
            <person name="Folz-Donahue K."/>
            <person name="Kukat C."/>
            <person name="Huettel B."/>
            <person name="Schneeberger K."/>
        </authorList>
    </citation>
    <scope>NUCLEOTIDE SEQUENCE [LARGE SCALE GENOMIC DNA]</scope>
    <source>
        <strain evidence="1">SolTubOtavaFocal</strain>
        <tissue evidence="1">Leaves</tissue>
    </source>
</reference>
<comment type="caution">
    <text evidence="1">The sequence shown here is derived from an EMBL/GenBank/DDBJ whole genome shotgun (WGS) entry which is preliminary data.</text>
</comment>
<sequence length="97" mass="10910">METYVLIFKRLQRLLGNFLLFILSYRAWLPSLVLSCHVLFWQMPRTRASVSSGRGEVVPEVVGETLTRGRGRARAKGRARGVAPSRSCVHEAALAKR</sequence>
<gene>
    <name evidence="1" type="ORF">KY290_007985</name>
</gene>
<dbReference type="Proteomes" id="UP000826656">
    <property type="component" value="Unassembled WGS sequence"/>
</dbReference>
<protein>
    <submittedName>
        <fullName evidence="1">Uncharacterized protein</fullName>
    </submittedName>
</protein>
<evidence type="ECO:0000313" key="1">
    <source>
        <dbReference type="EMBL" id="KAH0776574.1"/>
    </source>
</evidence>
<organism evidence="1 2">
    <name type="scientific">Solanum tuberosum</name>
    <name type="common">Potato</name>
    <dbReference type="NCBI Taxonomy" id="4113"/>
    <lineage>
        <taxon>Eukaryota</taxon>
        <taxon>Viridiplantae</taxon>
        <taxon>Streptophyta</taxon>
        <taxon>Embryophyta</taxon>
        <taxon>Tracheophyta</taxon>
        <taxon>Spermatophyta</taxon>
        <taxon>Magnoliopsida</taxon>
        <taxon>eudicotyledons</taxon>
        <taxon>Gunneridae</taxon>
        <taxon>Pentapetalae</taxon>
        <taxon>asterids</taxon>
        <taxon>lamiids</taxon>
        <taxon>Solanales</taxon>
        <taxon>Solanaceae</taxon>
        <taxon>Solanoideae</taxon>
        <taxon>Solaneae</taxon>
        <taxon>Solanum</taxon>
    </lineage>
</organism>